<organism evidence="1">
    <name type="scientific">Anguilla anguilla</name>
    <name type="common">European freshwater eel</name>
    <name type="synonym">Muraena anguilla</name>
    <dbReference type="NCBI Taxonomy" id="7936"/>
    <lineage>
        <taxon>Eukaryota</taxon>
        <taxon>Metazoa</taxon>
        <taxon>Chordata</taxon>
        <taxon>Craniata</taxon>
        <taxon>Vertebrata</taxon>
        <taxon>Euteleostomi</taxon>
        <taxon>Actinopterygii</taxon>
        <taxon>Neopterygii</taxon>
        <taxon>Teleostei</taxon>
        <taxon>Anguilliformes</taxon>
        <taxon>Anguillidae</taxon>
        <taxon>Anguilla</taxon>
    </lineage>
</organism>
<protein>
    <submittedName>
        <fullName evidence="1">Uncharacterized protein</fullName>
    </submittedName>
</protein>
<evidence type="ECO:0000313" key="1">
    <source>
        <dbReference type="EMBL" id="JAH55676.1"/>
    </source>
</evidence>
<proteinExistence type="predicted"/>
<reference evidence="1" key="1">
    <citation type="submission" date="2014-11" db="EMBL/GenBank/DDBJ databases">
        <authorList>
            <person name="Amaro Gonzalez C."/>
        </authorList>
    </citation>
    <scope>NUCLEOTIDE SEQUENCE</scope>
</reference>
<accession>A0A0E9TQ15</accession>
<dbReference type="AlphaFoldDB" id="A0A0E9TQ15"/>
<dbReference type="EMBL" id="GBXM01052901">
    <property type="protein sequence ID" value="JAH55676.1"/>
    <property type="molecule type" value="Transcribed_RNA"/>
</dbReference>
<name>A0A0E9TQ15_ANGAN</name>
<sequence length="50" mass="6054">MIVLGGTPTSVSHIYDQSDDLQILSESDWLWQLRREHLWQMWLLQTQWLV</sequence>
<reference evidence="1" key="2">
    <citation type="journal article" date="2015" name="Fish Shellfish Immunol.">
        <title>Early steps in the European eel (Anguilla anguilla)-Vibrio vulnificus interaction in the gills: Role of the RtxA13 toxin.</title>
        <authorList>
            <person name="Callol A."/>
            <person name="Pajuelo D."/>
            <person name="Ebbesson L."/>
            <person name="Teles M."/>
            <person name="MacKenzie S."/>
            <person name="Amaro C."/>
        </authorList>
    </citation>
    <scope>NUCLEOTIDE SEQUENCE</scope>
</reference>